<feature type="signal peptide" evidence="6">
    <location>
        <begin position="1"/>
        <end position="22"/>
    </location>
</feature>
<dbReference type="InterPro" id="IPR002401">
    <property type="entry name" value="Cyt_P450_E_grp-I"/>
</dbReference>
<dbReference type="PANTHER" id="PTHR24305">
    <property type="entry name" value="CYTOCHROME P450"/>
    <property type="match status" value="1"/>
</dbReference>
<protein>
    <recommendedName>
        <fullName evidence="9">Cytochrome P450 monooxygenase</fullName>
    </recommendedName>
</protein>
<organism evidence="7 8">
    <name type="scientific">Neonectria punicea</name>
    <dbReference type="NCBI Taxonomy" id="979145"/>
    <lineage>
        <taxon>Eukaryota</taxon>
        <taxon>Fungi</taxon>
        <taxon>Dikarya</taxon>
        <taxon>Ascomycota</taxon>
        <taxon>Pezizomycotina</taxon>
        <taxon>Sordariomycetes</taxon>
        <taxon>Hypocreomycetidae</taxon>
        <taxon>Hypocreales</taxon>
        <taxon>Nectriaceae</taxon>
        <taxon>Neonectria</taxon>
    </lineage>
</organism>
<keyword evidence="5" id="KW-0503">Monooxygenase</keyword>
<dbReference type="PANTHER" id="PTHR24305:SF172">
    <property type="entry name" value="P450, PUTATIVE (EUROFUNG)-RELATED"/>
    <property type="match status" value="1"/>
</dbReference>
<dbReference type="PRINTS" id="PR00463">
    <property type="entry name" value="EP450I"/>
</dbReference>
<evidence type="ECO:0000313" key="8">
    <source>
        <dbReference type="Proteomes" id="UP001498476"/>
    </source>
</evidence>
<evidence type="ECO:0000256" key="6">
    <source>
        <dbReference type="SAM" id="SignalP"/>
    </source>
</evidence>
<dbReference type="EMBL" id="JAZAVJ010000151">
    <property type="protein sequence ID" value="KAK7409443.1"/>
    <property type="molecule type" value="Genomic_DNA"/>
</dbReference>
<dbReference type="Pfam" id="PF00067">
    <property type="entry name" value="p450"/>
    <property type="match status" value="1"/>
</dbReference>
<dbReference type="InterPro" id="IPR017972">
    <property type="entry name" value="Cyt_P450_CS"/>
</dbReference>
<evidence type="ECO:0000256" key="3">
    <source>
        <dbReference type="ARBA" id="ARBA00022723"/>
    </source>
</evidence>
<keyword evidence="8" id="KW-1185">Reference proteome</keyword>
<gene>
    <name evidence="7" type="ORF">QQX98_008404</name>
</gene>
<feature type="chain" id="PRO_5045082771" description="Cytochrome P450 monooxygenase" evidence="6">
    <location>
        <begin position="23"/>
        <end position="513"/>
    </location>
</feature>
<accession>A0ABR1GV71</accession>
<name>A0ABR1GV71_9HYPO</name>
<evidence type="ECO:0000256" key="5">
    <source>
        <dbReference type="RuleBase" id="RU000461"/>
    </source>
</evidence>
<keyword evidence="3 5" id="KW-0479">Metal-binding</keyword>
<dbReference type="Gene3D" id="1.10.630.10">
    <property type="entry name" value="Cytochrome P450"/>
    <property type="match status" value="1"/>
</dbReference>
<keyword evidence="4 5" id="KW-0408">Iron</keyword>
<evidence type="ECO:0000256" key="1">
    <source>
        <dbReference type="ARBA" id="ARBA00001971"/>
    </source>
</evidence>
<evidence type="ECO:0000313" key="7">
    <source>
        <dbReference type="EMBL" id="KAK7409443.1"/>
    </source>
</evidence>
<evidence type="ECO:0000256" key="4">
    <source>
        <dbReference type="ARBA" id="ARBA00023004"/>
    </source>
</evidence>
<evidence type="ECO:0000256" key="2">
    <source>
        <dbReference type="ARBA" id="ARBA00022617"/>
    </source>
</evidence>
<comment type="similarity">
    <text evidence="5">Belongs to the cytochrome P450 family.</text>
</comment>
<evidence type="ECO:0008006" key="9">
    <source>
        <dbReference type="Google" id="ProtNLM"/>
    </source>
</evidence>
<keyword evidence="5" id="KW-0560">Oxidoreductase</keyword>
<dbReference type="PRINTS" id="PR00385">
    <property type="entry name" value="P450"/>
</dbReference>
<comment type="cofactor">
    <cofactor evidence="1">
        <name>heme</name>
        <dbReference type="ChEBI" id="CHEBI:30413"/>
    </cofactor>
</comment>
<dbReference type="InterPro" id="IPR050121">
    <property type="entry name" value="Cytochrome_P450_monoxygenase"/>
</dbReference>
<dbReference type="PROSITE" id="PS00086">
    <property type="entry name" value="CYTOCHROME_P450"/>
    <property type="match status" value="1"/>
</dbReference>
<sequence length="513" mass="57922">MTSLATWTVTLALLFVLEPVARYIWDPKKLRRFPNHNALSGFTNLGYIIERCRGFRSKNIHKKHESNPVVRTGPNSLSFSSPDAIRAIYGHSTTCVKGDMYAAPAGPHVSLLDVVNKEDHARKRRYMSHALATRNLQTWEFKIADKAGKLLRQFDRICEQNVSSNSTAPAVVDFRKWTNLFTIEAIVDIALSHKLGCLDRGDDYVKITSVDGKEKQVRYIECLHAGKRATSTLVWSTRWFRLFRAVLTTVPGWFRSQWSKGSDFDAMVHHLTRVRAERHRNGENLDDIIRCVIEDKGGQFRGLHNGEIEAEVSVLLDAGSDTTAIALTHVMYNLLRNPRTLDCLRKELDESLQGADSVASYDQVKNLPYLRACLDESLRLLPPVSFGLNRKTGPAGIIIDGQWIAGGTTVAVPAYTAHRNPQLFPQPESYYPERWLEEMNKDTKASFIPFSAGARGCIGRNITYIEQMVLVASLVHRYGFALPSADWQLDHEEAFNLWPGSLPLSIRKRSTIE</sequence>
<dbReference type="InterPro" id="IPR001128">
    <property type="entry name" value="Cyt_P450"/>
</dbReference>
<dbReference type="InterPro" id="IPR036396">
    <property type="entry name" value="Cyt_P450_sf"/>
</dbReference>
<proteinExistence type="inferred from homology"/>
<keyword evidence="2 5" id="KW-0349">Heme</keyword>
<keyword evidence="6" id="KW-0732">Signal</keyword>
<dbReference type="CDD" id="cd11061">
    <property type="entry name" value="CYP67-like"/>
    <property type="match status" value="1"/>
</dbReference>
<dbReference type="Proteomes" id="UP001498476">
    <property type="component" value="Unassembled WGS sequence"/>
</dbReference>
<dbReference type="SUPFAM" id="SSF48264">
    <property type="entry name" value="Cytochrome P450"/>
    <property type="match status" value="1"/>
</dbReference>
<reference evidence="7 8" key="1">
    <citation type="journal article" date="2025" name="Microbiol. Resour. Announc.">
        <title>Draft genome sequences for Neonectria magnoliae and Neonectria punicea, canker pathogens of Liriodendron tulipifera and Acer saccharum in West Virginia.</title>
        <authorList>
            <person name="Petronek H.M."/>
            <person name="Kasson M.T."/>
            <person name="Metheny A.M."/>
            <person name="Stauder C.M."/>
            <person name="Lovett B."/>
            <person name="Lynch S.C."/>
            <person name="Garnas J.R."/>
            <person name="Kasson L.R."/>
            <person name="Stajich J.E."/>
        </authorList>
    </citation>
    <scope>NUCLEOTIDE SEQUENCE [LARGE SCALE GENOMIC DNA]</scope>
    <source>
        <strain evidence="7 8">NRRL 64653</strain>
    </source>
</reference>
<comment type="caution">
    <text evidence="7">The sequence shown here is derived from an EMBL/GenBank/DDBJ whole genome shotgun (WGS) entry which is preliminary data.</text>
</comment>